<dbReference type="EC" id="2.4.-.-" evidence="10"/>
<accession>A0A5E7R5V2</accession>
<dbReference type="Gene3D" id="3.90.550.10">
    <property type="entry name" value="Spore Coat Polysaccharide Biosynthesis Protein SpsA, Chain A"/>
    <property type="match status" value="1"/>
</dbReference>
<keyword evidence="5 8" id="KW-0812">Transmembrane</keyword>
<keyword evidence="2" id="KW-1003">Cell membrane</keyword>
<evidence type="ECO:0000313" key="10">
    <source>
        <dbReference type="EMBL" id="VVP69414.1"/>
    </source>
</evidence>
<dbReference type="CDD" id="cd04187">
    <property type="entry name" value="DPM1_like_bac"/>
    <property type="match status" value="1"/>
</dbReference>
<evidence type="ECO:0000256" key="6">
    <source>
        <dbReference type="ARBA" id="ARBA00022989"/>
    </source>
</evidence>
<evidence type="ECO:0000256" key="2">
    <source>
        <dbReference type="ARBA" id="ARBA00022519"/>
    </source>
</evidence>
<evidence type="ECO:0000256" key="3">
    <source>
        <dbReference type="ARBA" id="ARBA00022676"/>
    </source>
</evidence>
<name>A0A5E7R5V2_PSEFL</name>
<dbReference type="AlphaFoldDB" id="A0A5E7R5V2"/>
<organism evidence="10 11">
    <name type="scientific">Pseudomonas fluorescens</name>
    <dbReference type="NCBI Taxonomy" id="294"/>
    <lineage>
        <taxon>Bacteria</taxon>
        <taxon>Pseudomonadati</taxon>
        <taxon>Pseudomonadota</taxon>
        <taxon>Gammaproteobacteria</taxon>
        <taxon>Pseudomonadales</taxon>
        <taxon>Pseudomonadaceae</taxon>
        <taxon>Pseudomonas</taxon>
    </lineage>
</organism>
<dbReference type="SUPFAM" id="SSF53448">
    <property type="entry name" value="Nucleotide-diphospho-sugar transferases"/>
    <property type="match status" value="1"/>
</dbReference>
<dbReference type="Proteomes" id="UP000326611">
    <property type="component" value="Unassembled WGS sequence"/>
</dbReference>
<reference evidence="10 11" key="1">
    <citation type="submission" date="2019-09" db="EMBL/GenBank/DDBJ databases">
        <authorList>
            <person name="Chandra G."/>
            <person name="Truman W A."/>
        </authorList>
    </citation>
    <scope>NUCLEOTIDE SEQUENCE [LARGE SCALE GENOMIC DNA]</scope>
    <source>
        <strain evidence="10">PS918</strain>
    </source>
</reference>
<feature type="domain" description="Glycosyltransferase 2-like" evidence="9">
    <location>
        <begin position="15"/>
        <end position="150"/>
    </location>
</feature>
<protein>
    <submittedName>
        <fullName evidence="10">Putative glycosyltransferase</fullName>
        <ecNumber evidence="10">2.4.-.-</ecNumber>
    </submittedName>
</protein>
<evidence type="ECO:0000256" key="7">
    <source>
        <dbReference type="ARBA" id="ARBA00023136"/>
    </source>
</evidence>
<dbReference type="GO" id="GO:0005886">
    <property type="term" value="C:plasma membrane"/>
    <property type="evidence" value="ECO:0007669"/>
    <property type="project" value="TreeGrafter"/>
</dbReference>
<evidence type="ECO:0000256" key="5">
    <source>
        <dbReference type="ARBA" id="ARBA00022692"/>
    </source>
</evidence>
<evidence type="ECO:0000313" key="11">
    <source>
        <dbReference type="Proteomes" id="UP000326611"/>
    </source>
</evidence>
<evidence type="ECO:0000256" key="4">
    <source>
        <dbReference type="ARBA" id="ARBA00022679"/>
    </source>
</evidence>
<dbReference type="PANTHER" id="PTHR48090">
    <property type="entry name" value="UNDECAPRENYL-PHOSPHATE 4-DEOXY-4-FORMAMIDO-L-ARABINOSE TRANSFERASE-RELATED"/>
    <property type="match status" value="1"/>
</dbReference>
<keyword evidence="3 10" id="KW-0328">Glycosyltransferase</keyword>
<gene>
    <name evidence="10" type="ORF">PS918_00941</name>
</gene>
<dbReference type="OrthoDB" id="9811884at2"/>
<dbReference type="Pfam" id="PF00535">
    <property type="entry name" value="Glycos_transf_2"/>
    <property type="match status" value="1"/>
</dbReference>
<dbReference type="InterPro" id="IPR050256">
    <property type="entry name" value="Glycosyltransferase_2"/>
</dbReference>
<dbReference type="GO" id="GO:0016757">
    <property type="term" value="F:glycosyltransferase activity"/>
    <property type="evidence" value="ECO:0007669"/>
    <property type="project" value="UniProtKB-KW"/>
</dbReference>
<feature type="transmembrane region" description="Helical" evidence="8">
    <location>
        <begin position="239"/>
        <end position="262"/>
    </location>
</feature>
<keyword evidence="4 10" id="KW-0808">Transferase</keyword>
<dbReference type="PANTHER" id="PTHR48090:SF1">
    <property type="entry name" value="PROPHAGE BACTOPRENOL GLUCOSYL TRANSFERASE HOMOLOG"/>
    <property type="match status" value="1"/>
</dbReference>
<dbReference type="RefSeq" id="WP_150769107.1">
    <property type="nucleotide sequence ID" value="NZ_CABVIY010000001.1"/>
</dbReference>
<keyword evidence="2" id="KW-0997">Cell inner membrane</keyword>
<feature type="transmembrane region" description="Helical" evidence="8">
    <location>
        <begin position="268"/>
        <end position="290"/>
    </location>
</feature>
<dbReference type="InterPro" id="IPR001173">
    <property type="entry name" value="Glyco_trans_2-like"/>
</dbReference>
<keyword evidence="7 8" id="KW-0472">Membrane</keyword>
<evidence type="ECO:0000256" key="1">
    <source>
        <dbReference type="ARBA" id="ARBA00004141"/>
    </source>
</evidence>
<proteinExistence type="predicted"/>
<sequence length="320" mass="35887">MQKQNSGSPPCYDLTVIIPCFDEEDVLPMFHKRITDVVRGLNMRIGLLYVNDGSTDSTADLLDEFAREVDVRCLHLSRNFGKEAAMWAGMEHAEARAIVFIDADLQDPPELIPSMIVHWVAGYDVVNMQRRMRHSDSWLKRTTATAYYRIMSVLVKDFSFPSQVSDFRLLGSAPLAALNELTERSRVLKGLAGWIGFKSICLEYDREGREAGKTKWNMPNLLGLAIDSSLSFSHSPLRWFSYCAALVMLVSIIAFVVALIVGELGYENFILVVLAFMTCGIALLGEYVGILKVEAKGRPHYFLRKPTSRAPENGSLERPA</sequence>
<comment type="subcellular location">
    <subcellularLocation>
        <location evidence="1">Membrane</location>
        <topology evidence="1">Multi-pass membrane protein</topology>
    </subcellularLocation>
</comment>
<keyword evidence="6 8" id="KW-1133">Transmembrane helix</keyword>
<evidence type="ECO:0000259" key="9">
    <source>
        <dbReference type="Pfam" id="PF00535"/>
    </source>
</evidence>
<dbReference type="InterPro" id="IPR029044">
    <property type="entry name" value="Nucleotide-diphossugar_trans"/>
</dbReference>
<dbReference type="EMBL" id="CABVIY010000001">
    <property type="protein sequence ID" value="VVP69414.1"/>
    <property type="molecule type" value="Genomic_DNA"/>
</dbReference>
<evidence type="ECO:0000256" key="8">
    <source>
        <dbReference type="SAM" id="Phobius"/>
    </source>
</evidence>